<gene>
    <name evidence="2" type="ORF">QGM71_05370</name>
</gene>
<feature type="region of interest" description="Disordered" evidence="1">
    <location>
        <begin position="1"/>
        <end position="21"/>
    </location>
</feature>
<sequence>MAKHKKKKSNIPRHKRLKRTGRLQAAQHWIPKYNGENLVNGYSKHFNVNKLCAVKELEMIGYTYEKAYIQKLKDSEIQKQQESEKRNAAKKKKRKQPEEDFWDEECDETYAFIAGYTSGGAPYGITWEEWEEEVNTQSPNKT</sequence>
<dbReference type="RefSeq" id="WP_327606499.1">
    <property type="nucleotide sequence ID" value="NZ_JARZFX010000002.1"/>
</dbReference>
<comment type="caution">
    <text evidence="2">The sequence shown here is derived from an EMBL/GenBank/DDBJ whole genome shotgun (WGS) entry which is preliminary data.</text>
</comment>
<proteinExistence type="predicted"/>
<protein>
    <submittedName>
        <fullName evidence="2">Uncharacterized protein</fullName>
    </submittedName>
</protein>
<feature type="region of interest" description="Disordered" evidence="1">
    <location>
        <begin position="76"/>
        <end position="101"/>
    </location>
</feature>
<evidence type="ECO:0000256" key="1">
    <source>
        <dbReference type="SAM" id="MobiDB-lite"/>
    </source>
</evidence>
<evidence type="ECO:0000313" key="2">
    <source>
        <dbReference type="EMBL" id="MEC5422927.1"/>
    </source>
</evidence>
<organism evidence="2 3">
    <name type="scientific">Virgibacillus tibetensis</name>
    <dbReference type="NCBI Taxonomy" id="3042313"/>
    <lineage>
        <taxon>Bacteria</taxon>
        <taxon>Bacillati</taxon>
        <taxon>Bacillota</taxon>
        <taxon>Bacilli</taxon>
        <taxon>Bacillales</taxon>
        <taxon>Bacillaceae</taxon>
        <taxon>Virgibacillus</taxon>
    </lineage>
</organism>
<evidence type="ECO:0000313" key="3">
    <source>
        <dbReference type="Proteomes" id="UP001335737"/>
    </source>
</evidence>
<name>A0ABU6KEP8_9BACI</name>
<dbReference type="EMBL" id="JARZFX010000002">
    <property type="protein sequence ID" value="MEC5422927.1"/>
    <property type="molecule type" value="Genomic_DNA"/>
</dbReference>
<dbReference type="Proteomes" id="UP001335737">
    <property type="component" value="Unassembled WGS sequence"/>
</dbReference>
<feature type="compositionally biased region" description="Basic and acidic residues" evidence="1">
    <location>
        <begin position="76"/>
        <end position="87"/>
    </location>
</feature>
<accession>A0ABU6KEP8</accession>
<keyword evidence="3" id="KW-1185">Reference proteome</keyword>
<reference evidence="2 3" key="1">
    <citation type="journal article" date="2024" name="Int. J. Syst. Evol. Microbiol.">
        <title>Virgibacillus tibetensis sp. nov., isolated from salt lake on the Tibetan Plateau of China.</title>
        <authorList>
            <person name="Phurbu D."/>
            <person name="Liu Z.-X."/>
            <person name="Wang R."/>
            <person name="Zheng Y.-Y."/>
            <person name="Liu H.-C."/>
            <person name="Zhou Y.-G."/>
            <person name="Yu Y.-J."/>
            <person name="Li A.-H."/>
        </authorList>
    </citation>
    <scope>NUCLEOTIDE SEQUENCE [LARGE SCALE GENOMIC DNA]</scope>
    <source>
        <strain evidence="2 3">C22-A2</strain>
    </source>
</reference>